<proteinExistence type="predicted"/>
<gene>
    <name evidence="1" type="ORF">Fcan01_20559</name>
</gene>
<dbReference type="EMBL" id="LNIX01000019">
    <property type="protein sequence ID" value="OXA44506.1"/>
    <property type="molecule type" value="Genomic_DNA"/>
</dbReference>
<dbReference type="Proteomes" id="UP000198287">
    <property type="component" value="Unassembled WGS sequence"/>
</dbReference>
<evidence type="ECO:0000313" key="1">
    <source>
        <dbReference type="EMBL" id="OXA44506.1"/>
    </source>
</evidence>
<keyword evidence="2" id="KW-1185">Reference proteome</keyword>
<name>A0A226DK01_FOLCA</name>
<sequence>MAYSGDQKAVKLMPYLTKVFCRSFLYEPESTSCSFGTQANFIFIIGDYLQRENYEFIESNCIAQGSEVLKTIMESQMTLAVKSGNWYAILNENTGFKHVDIDQFKRMIEFMHFGDVKALSENATREEFHALHLTAKRFKATKLEEFCVTRILEIKEKELAFADIEDENVVEAIADYAGNTVDEPEAVNAASQTKFPPKLITKMAKEIMTQVQTEVIEELKEEVLAKIRVMLEQDNIFKG</sequence>
<dbReference type="AlphaFoldDB" id="A0A226DK01"/>
<accession>A0A226DK01</accession>
<evidence type="ECO:0000313" key="2">
    <source>
        <dbReference type="Proteomes" id="UP000198287"/>
    </source>
</evidence>
<reference evidence="1 2" key="1">
    <citation type="submission" date="2015-12" db="EMBL/GenBank/DDBJ databases">
        <title>The genome of Folsomia candida.</title>
        <authorList>
            <person name="Faddeeva A."/>
            <person name="Derks M.F."/>
            <person name="Anvar Y."/>
            <person name="Smit S."/>
            <person name="Van Straalen N."/>
            <person name="Roelofs D."/>
        </authorList>
    </citation>
    <scope>NUCLEOTIDE SEQUENCE [LARGE SCALE GENOMIC DNA]</scope>
    <source>
        <strain evidence="1 2">VU population</strain>
        <tissue evidence="1">Whole body</tissue>
    </source>
</reference>
<evidence type="ECO:0008006" key="3">
    <source>
        <dbReference type="Google" id="ProtNLM"/>
    </source>
</evidence>
<comment type="caution">
    <text evidence="1">The sequence shown here is derived from an EMBL/GenBank/DDBJ whole genome shotgun (WGS) entry which is preliminary data.</text>
</comment>
<protein>
    <recommendedName>
        <fullName evidence="3">BTB domain-containing protein</fullName>
    </recommendedName>
</protein>
<organism evidence="1 2">
    <name type="scientific">Folsomia candida</name>
    <name type="common">Springtail</name>
    <dbReference type="NCBI Taxonomy" id="158441"/>
    <lineage>
        <taxon>Eukaryota</taxon>
        <taxon>Metazoa</taxon>
        <taxon>Ecdysozoa</taxon>
        <taxon>Arthropoda</taxon>
        <taxon>Hexapoda</taxon>
        <taxon>Collembola</taxon>
        <taxon>Entomobryomorpha</taxon>
        <taxon>Isotomoidea</taxon>
        <taxon>Isotomidae</taxon>
        <taxon>Proisotominae</taxon>
        <taxon>Folsomia</taxon>
    </lineage>
</organism>